<feature type="domain" description="DUF3615" evidence="2">
    <location>
        <begin position="126"/>
        <end position="231"/>
    </location>
</feature>
<dbReference type="PANTHER" id="PTHR34710:SF10">
    <property type="entry name" value="EXPRESSED PROTEIN"/>
    <property type="match status" value="1"/>
</dbReference>
<reference evidence="3" key="2">
    <citation type="submission" date="2021-12" db="EMBL/GenBank/DDBJ databases">
        <title>Resequencing data analysis of finger millet.</title>
        <authorList>
            <person name="Hatakeyama M."/>
            <person name="Aluri S."/>
            <person name="Balachadran M.T."/>
            <person name="Sivarajan S.R."/>
            <person name="Poveda L."/>
            <person name="Shimizu-Inatsugi R."/>
            <person name="Schlapbach R."/>
            <person name="Sreeman S.M."/>
            <person name="Shimizu K.K."/>
        </authorList>
    </citation>
    <scope>NUCLEOTIDE SEQUENCE</scope>
</reference>
<dbReference type="InterPro" id="IPR022059">
    <property type="entry name" value="DUF3615"/>
</dbReference>
<sequence length="408" mass="46784">MNLFTEDGENGIVPILWAPELEEKLRISREWRSRGLEELMPDLPRDEQLRLQNRFRERDRIRRRMNKKLPPSSPSSSNSNPDPSSSEQNLLAVTKVDYMSEVHLTENRAIERMRDSVLMPFVLDGLHHYNARHPGAEFDPVKPLMQRRVLFRGHIWVHVNFWACSRTNSKMIKRFFAEIHYKTSHPNGSWDPKKPVGLVPIVEICTIIEEPLGQYKRSCGFCPAEFDILHPKGCRKFVCGNDKDRIGQRLEQCWPQPSPDPIDPAWQAIDFSVRSLLYSVVSIQLMRRVMTSGASAREIWLKLEQQFRDNKPSRALALEASFRNLAQGAMMVADYTERLKSYVDGLADLGYEVSEPTLVLTMLRGLSAPLRSMGSIIKTRDPLPSFSDACSMLALEEADLQIAQPPTR</sequence>
<dbReference type="EMBL" id="BQKI01000081">
    <property type="protein sequence ID" value="GJN29846.1"/>
    <property type="molecule type" value="Genomic_DNA"/>
</dbReference>
<comment type="caution">
    <text evidence="3">The sequence shown here is derived from an EMBL/GenBank/DDBJ whole genome shotgun (WGS) entry which is preliminary data.</text>
</comment>
<reference evidence="3" key="1">
    <citation type="journal article" date="2018" name="DNA Res.">
        <title>Multiple hybrid de novo genome assembly of finger millet, an orphan allotetraploid crop.</title>
        <authorList>
            <person name="Hatakeyama M."/>
            <person name="Aluri S."/>
            <person name="Balachadran M.T."/>
            <person name="Sivarajan S.R."/>
            <person name="Patrignani A."/>
            <person name="Gruter S."/>
            <person name="Poveda L."/>
            <person name="Shimizu-Inatsugi R."/>
            <person name="Baeten J."/>
            <person name="Francoijs K.J."/>
            <person name="Nataraja K.N."/>
            <person name="Reddy Y.A.N."/>
            <person name="Phadnis S."/>
            <person name="Ravikumar R.L."/>
            <person name="Schlapbach R."/>
            <person name="Sreeman S.M."/>
            <person name="Shimizu K.K."/>
        </authorList>
    </citation>
    <scope>NUCLEOTIDE SEQUENCE</scope>
</reference>
<evidence type="ECO:0000313" key="3">
    <source>
        <dbReference type="EMBL" id="GJN29846.1"/>
    </source>
</evidence>
<feature type="compositionally biased region" description="Low complexity" evidence="1">
    <location>
        <begin position="74"/>
        <end position="86"/>
    </location>
</feature>
<dbReference type="Pfam" id="PF14223">
    <property type="entry name" value="Retrotran_gag_2"/>
    <property type="match status" value="1"/>
</dbReference>
<proteinExistence type="predicted"/>
<evidence type="ECO:0000313" key="4">
    <source>
        <dbReference type="Proteomes" id="UP001054889"/>
    </source>
</evidence>
<keyword evidence="4" id="KW-1185">Reference proteome</keyword>
<feature type="region of interest" description="Disordered" evidence="1">
    <location>
        <begin position="54"/>
        <end position="87"/>
    </location>
</feature>
<accession>A0AAV5F4T0</accession>
<evidence type="ECO:0000259" key="2">
    <source>
        <dbReference type="Pfam" id="PF12274"/>
    </source>
</evidence>
<dbReference type="PANTHER" id="PTHR34710">
    <property type="entry name" value="OS03G0834100 PROTEIN"/>
    <property type="match status" value="1"/>
</dbReference>
<evidence type="ECO:0000256" key="1">
    <source>
        <dbReference type="SAM" id="MobiDB-lite"/>
    </source>
</evidence>
<dbReference type="Pfam" id="PF12274">
    <property type="entry name" value="DUF3615"/>
    <property type="match status" value="1"/>
</dbReference>
<dbReference type="AlphaFoldDB" id="A0AAV5F4T0"/>
<name>A0AAV5F4T0_ELECO</name>
<organism evidence="3 4">
    <name type="scientific">Eleusine coracana subsp. coracana</name>
    <dbReference type="NCBI Taxonomy" id="191504"/>
    <lineage>
        <taxon>Eukaryota</taxon>
        <taxon>Viridiplantae</taxon>
        <taxon>Streptophyta</taxon>
        <taxon>Embryophyta</taxon>
        <taxon>Tracheophyta</taxon>
        <taxon>Spermatophyta</taxon>
        <taxon>Magnoliopsida</taxon>
        <taxon>Liliopsida</taxon>
        <taxon>Poales</taxon>
        <taxon>Poaceae</taxon>
        <taxon>PACMAD clade</taxon>
        <taxon>Chloridoideae</taxon>
        <taxon>Cynodonteae</taxon>
        <taxon>Eleusininae</taxon>
        <taxon>Eleusine</taxon>
    </lineage>
</organism>
<protein>
    <recommendedName>
        <fullName evidence="2">DUF3615 domain-containing protein</fullName>
    </recommendedName>
</protein>
<gene>
    <name evidence="3" type="primary">gb18103</name>
    <name evidence="3" type="ORF">PR202_gb18103</name>
</gene>
<dbReference type="Proteomes" id="UP001054889">
    <property type="component" value="Unassembled WGS sequence"/>
</dbReference>